<keyword evidence="3" id="KW-1185">Reference proteome</keyword>
<evidence type="ECO:0000313" key="3">
    <source>
        <dbReference type="Proteomes" id="UP001220961"/>
    </source>
</evidence>
<proteinExistence type="predicted"/>
<evidence type="ECO:0000313" key="2">
    <source>
        <dbReference type="EMBL" id="WFD19559.1"/>
    </source>
</evidence>
<name>A0AAF0E749_9BASI</name>
<evidence type="ECO:0000256" key="1">
    <source>
        <dbReference type="SAM" id="MobiDB-lite"/>
    </source>
</evidence>
<sequence length="187" mass="20666">MDEALQDLIPLLHGSMPGADESRLKTLASLQAVASRTTVSLPTPLISVEETRIVTLGQTEGVPVAAVKEPFHVHFTVANPFGVQLRLSDVEFHFVADGTGTPVNADYTVETLLWAPYEHSSMQVPVTLHTKGIMRLDHITYKLMDILPVTQSLKKKGPRLNKTPEQRRAKVTKSKQLHFLKHGSLTN</sequence>
<dbReference type="Proteomes" id="UP001220961">
    <property type="component" value="Chromosome 3"/>
</dbReference>
<feature type="region of interest" description="Disordered" evidence="1">
    <location>
        <begin position="154"/>
        <end position="173"/>
    </location>
</feature>
<organism evidence="2 3">
    <name type="scientific">Malassezia caprae</name>
    <dbReference type="NCBI Taxonomy" id="1381934"/>
    <lineage>
        <taxon>Eukaryota</taxon>
        <taxon>Fungi</taxon>
        <taxon>Dikarya</taxon>
        <taxon>Basidiomycota</taxon>
        <taxon>Ustilaginomycotina</taxon>
        <taxon>Malasseziomycetes</taxon>
        <taxon>Malasseziales</taxon>
        <taxon>Malasseziaceae</taxon>
        <taxon>Malassezia</taxon>
    </lineage>
</organism>
<gene>
    <name evidence="2" type="ORF">MCAP1_001793</name>
</gene>
<reference evidence="2" key="1">
    <citation type="submission" date="2023-03" db="EMBL/GenBank/DDBJ databases">
        <title>Mating type loci evolution in Malassezia.</title>
        <authorList>
            <person name="Coelho M.A."/>
        </authorList>
    </citation>
    <scope>NUCLEOTIDE SEQUENCE</scope>
    <source>
        <strain evidence="2">CBS 10434</strain>
    </source>
</reference>
<protein>
    <submittedName>
        <fullName evidence="2">Uncharacterized protein</fullName>
    </submittedName>
</protein>
<accession>A0AAF0E749</accession>
<dbReference type="AlphaFoldDB" id="A0AAF0E749"/>
<dbReference type="EMBL" id="CP119910">
    <property type="protein sequence ID" value="WFD19559.1"/>
    <property type="molecule type" value="Genomic_DNA"/>
</dbReference>